<keyword evidence="1" id="KW-0547">Nucleotide-binding</keyword>
<dbReference type="GO" id="GO:0004386">
    <property type="term" value="F:helicase activity"/>
    <property type="evidence" value="ECO:0007669"/>
    <property type="project" value="UniProtKB-KW"/>
</dbReference>
<reference evidence="1 2" key="1">
    <citation type="journal article" date="2018" name="Front. Plant Sci.">
        <title>Red Clover (Trifolium pratense) and Zigzag Clover (T. medium) - A Picture of Genomic Similarities and Differences.</title>
        <authorList>
            <person name="Dluhosova J."/>
            <person name="Istvanek J."/>
            <person name="Nedelnik J."/>
            <person name="Repkova J."/>
        </authorList>
    </citation>
    <scope>NUCLEOTIDE SEQUENCE [LARGE SCALE GENOMIC DNA]</scope>
    <source>
        <strain evidence="2">cv. 10/8</strain>
        <tissue evidence="1">Leaf</tissue>
    </source>
</reference>
<dbReference type="AlphaFoldDB" id="A0A392N819"/>
<keyword evidence="1" id="KW-0378">Hydrolase</keyword>
<comment type="caution">
    <text evidence="1">The sequence shown here is derived from an EMBL/GenBank/DDBJ whole genome shotgun (WGS) entry which is preliminary data.</text>
</comment>
<accession>A0A392N819</accession>
<feature type="non-terminal residue" evidence="1">
    <location>
        <position position="264"/>
    </location>
</feature>
<dbReference type="PANTHER" id="PTHR10492">
    <property type="match status" value="1"/>
</dbReference>
<dbReference type="PANTHER" id="PTHR10492:SF93">
    <property type="entry name" value="ATP-DEPENDENT DNA HELICASE"/>
    <property type="match status" value="1"/>
</dbReference>
<proteinExistence type="predicted"/>
<evidence type="ECO:0000313" key="1">
    <source>
        <dbReference type="EMBL" id="MCH95148.1"/>
    </source>
</evidence>
<name>A0A392N819_9FABA</name>
<dbReference type="Proteomes" id="UP000265520">
    <property type="component" value="Unassembled WGS sequence"/>
</dbReference>
<keyword evidence="1" id="KW-0067">ATP-binding</keyword>
<sequence length="264" mass="31016">MKNNNNKCSKFFPKKNQETTIVDNEGFPVYRRRTNGHTILKSGIELDNRYVVPYNPNLLLKYRAHINMEWCNRRTSIKYLFKYIHKGYDRISATVTANNGNQQHEVDEIKQYLDCRYISPNNQEVEQVLEKPSVTESMFTSWLDTNAKYSQARKLTYGELYYLRMMLNVVKGPISYDHIKKVAGVQLKTFREACFEMGFLGDDKEFIEAIREAKDWGSGYLLRLLFVTMLLSAIMDRPSHVWNKSKQWLADGVLFLQRRIANNP</sequence>
<dbReference type="EMBL" id="LXQA010029080">
    <property type="protein sequence ID" value="MCH95148.1"/>
    <property type="molecule type" value="Genomic_DNA"/>
</dbReference>
<keyword evidence="1" id="KW-0347">Helicase</keyword>
<evidence type="ECO:0000313" key="2">
    <source>
        <dbReference type="Proteomes" id="UP000265520"/>
    </source>
</evidence>
<keyword evidence="2" id="KW-1185">Reference proteome</keyword>
<organism evidence="1 2">
    <name type="scientific">Trifolium medium</name>
    <dbReference type="NCBI Taxonomy" id="97028"/>
    <lineage>
        <taxon>Eukaryota</taxon>
        <taxon>Viridiplantae</taxon>
        <taxon>Streptophyta</taxon>
        <taxon>Embryophyta</taxon>
        <taxon>Tracheophyta</taxon>
        <taxon>Spermatophyta</taxon>
        <taxon>Magnoliopsida</taxon>
        <taxon>eudicotyledons</taxon>
        <taxon>Gunneridae</taxon>
        <taxon>Pentapetalae</taxon>
        <taxon>rosids</taxon>
        <taxon>fabids</taxon>
        <taxon>Fabales</taxon>
        <taxon>Fabaceae</taxon>
        <taxon>Papilionoideae</taxon>
        <taxon>50 kb inversion clade</taxon>
        <taxon>NPAAA clade</taxon>
        <taxon>Hologalegina</taxon>
        <taxon>IRL clade</taxon>
        <taxon>Trifolieae</taxon>
        <taxon>Trifolium</taxon>
    </lineage>
</organism>
<protein>
    <submittedName>
        <fullName evidence="1">Helicase-like protein</fullName>
    </submittedName>
</protein>